<reference evidence="3" key="1">
    <citation type="submission" date="2010-02" db="EMBL/GenBank/DDBJ databases">
        <title>Complete sequence of Ferroglobus placidus DSM 10642.</title>
        <authorList>
            <consortium name="US DOE Joint Genome Institute"/>
            <person name="Lucas S."/>
            <person name="Copeland A."/>
            <person name="Lapidus A."/>
            <person name="Cheng J.-F."/>
            <person name="Bruce D."/>
            <person name="Goodwin L."/>
            <person name="Pitluck S."/>
            <person name="Saunders E."/>
            <person name="Brettin T."/>
            <person name="Detter J.C."/>
            <person name="Han C."/>
            <person name="Tapia R."/>
            <person name="Larimer F."/>
            <person name="Land M."/>
            <person name="Hauser L."/>
            <person name="Kyrpides N."/>
            <person name="Ivanova N."/>
            <person name="Holmes D."/>
            <person name="Lovley D."/>
            <person name="Kyrpides N."/>
            <person name="Anderson I.J."/>
            <person name="Woyke T."/>
        </authorList>
    </citation>
    <scope>NUCLEOTIDE SEQUENCE [LARGE SCALE GENOMIC DNA]</scope>
    <source>
        <strain evidence="3">DSM 10642 / AEDII12DO</strain>
    </source>
</reference>
<organism evidence="2 3">
    <name type="scientific">Ferroglobus placidus (strain DSM 10642 / AEDII12DO)</name>
    <dbReference type="NCBI Taxonomy" id="589924"/>
    <lineage>
        <taxon>Archaea</taxon>
        <taxon>Methanobacteriati</taxon>
        <taxon>Methanobacteriota</taxon>
        <taxon>Archaeoglobi</taxon>
        <taxon>Archaeoglobales</taxon>
        <taxon>Archaeoglobaceae</taxon>
        <taxon>Ferroglobus</taxon>
    </lineage>
</organism>
<reference evidence="2 3" key="2">
    <citation type="journal article" date="2011" name="Stand. Genomic Sci.">
        <title>Complete genome sequence of Ferroglobus placidus AEDII12DO.</title>
        <authorList>
            <person name="Anderson I."/>
            <person name="Risso C."/>
            <person name="Holmes D."/>
            <person name="Lucas S."/>
            <person name="Copeland A."/>
            <person name="Lapidus A."/>
            <person name="Cheng J.F."/>
            <person name="Bruce D."/>
            <person name="Goodwin L."/>
            <person name="Pitluck S."/>
            <person name="Saunders E."/>
            <person name="Brettin T."/>
            <person name="Detter J.C."/>
            <person name="Han C."/>
            <person name="Tapia R."/>
            <person name="Larimer F."/>
            <person name="Land M."/>
            <person name="Hauser L."/>
            <person name="Woyke T."/>
            <person name="Lovley D."/>
            <person name="Kyrpides N."/>
            <person name="Ivanova N."/>
        </authorList>
    </citation>
    <scope>NUCLEOTIDE SEQUENCE [LARGE SCALE GENOMIC DNA]</scope>
    <source>
        <strain evidence="3">DSM 10642 / AEDII12DO</strain>
    </source>
</reference>
<evidence type="ECO:0000313" key="3">
    <source>
        <dbReference type="Proteomes" id="UP000002613"/>
    </source>
</evidence>
<dbReference type="EMBL" id="CP001899">
    <property type="protein sequence ID" value="ADC64815.1"/>
    <property type="molecule type" value="Genomic_DNA"/>
</dbReference>
<dbReference type="Pfam" id="PF12697">
    <property type="entry name" value="Abhydrolase_6"/>
    <property type="match status" value="1"/>
</dbReference>
<dbReference type="KEGG" id="fpl:Ferp_0644"/>
<proteinExistence type="predicted"/>
<evidence type="ECO:0000259" key="1">
    <source>
        <dbReference type="Pfam" id="PF12697"/>
    </source>
</evidence>
<dbReference type="InterPro" id="IPR000073">
    <property type="entry name" value="AB_hydrolase_1"/>
</dbReference>
<dbReference type="eggNOG" id="arCOG01648">
    <property type="taxonomic scope" value="Archaea"/>
</dbReference>
<dbReference type="Gene3D" id="3.40.50.1820">
    <property type="entry name" value="alpha/beta hydrolase"/>
    <property type="match status" value="1"/>
</dbReference>
<dbReference type="SUPFAM" id="SSF53474">
    <property type="entry name" value="alpha/beta-Hydrolases"/>
    <property type="match status" value="1"/>
</dbReference>
<dbReference type="InterPro" id="IPR029058">
    <property type="entry name" value="AB_hydrolase_fold"/>
</dbReference>
<keyword evidence="3" id="KW-1185">Reference proteome</keyword>
<dbReference type="Proteomes" id="UP000002613">
    <property type="component" value="Chromosome"/>
</dbReference>
<dbReference type="OrthoDB" id="51379at2157"/>
<dbReference type="PRINTS" id="PR00111">
    <property type="entry name" value="ABHYDROLASE"/>
</dbReference>
<dbReference type="PANTHER" id="PTHR43798">
    <property type="entry name" value="MONOACYLGLYCEROL LIPASE"/>
    <property type="match status" value="1"/>
</dbReference>
<keyword evidence="2" id="KW-0378">Hydrolase</keyword>
<sequence length="245" mass="27645">MEIEVNGKKIFLRSEKDGDFFFIHGAGCTSEVWKKQLRELGGYAIDLPNHGKSEDFEVNSAEDYAEVVKEVIEELGSFIVVGHSMGGAIAQALARRADLKGLVLLSTGAKLKVNPKLLEGLRNDFEGTVEKLVGWMFSKSYEGRKDREFVKNMIIGCRKDVVIKDFEICDKFDYTQDYEAGLKFDCEVLIAVGSDDVMTPVENSEYLRDKLNAKLAVINNSGHMVMLEKWKELNKVLKEFSESLR</sequence>
<dbReference type="PaxDb" id="589924-Ferp_0644"/>
<gene>
    <name evidence="2" type="ordered locus">Ferp_0644</name>
</gene>
<feature type="domain" description="AB hydrolase-1" evidence="1">
    <location>
        <begin position="21"/>
        <end position="234"/>
    </location>
</feature>
<evidence type="ECO:0000313" key="2">
    <source>
        <dbReference type="EMBL" id="ADC64815.1"/>
    </source>
</evidence>
<dbReference type="HOGENOM" id="CLU_020336_50_1_2"/>
<dbReference type="InterPro" id="IPR050266">
    <property type="entry name" value="AB_hydrolase_sf"/>
</dbReference>
<dbReference type="STRING" id="589924.Ferp_0644"/>
<dbReference type="GeneID" id="8778147"/>
<name>D3S3I2_FERPA</name>
<dbReference type="AlphaFoldDB" id="D3S3I2"/>
<dbReference type="GO" id="GO:0016787">
    <property type="term" value="F:hydrolase activity"/>
    <property type="evidence" value="ECO:0007669"/>
    <property type="project" value="UniProtKB-KW"/>
</dbReference>
<protein>
    <submittedName>
        <fullName evidence="2">Alpha/beta hydrolase fold protein</fullName>
    </submittedName>
</protein>
<accession>D3S3I2</accession>
<dbReference type="RefSeq" id="WP_012965161.1">
    <property type="nucleotide sequence ID" value="NC_013849.1"/>
</dbReference>